<evidence type="ECO:0000259" key="1">
    <source>
        <dbReference type="Pfam" id="PF05050"/>
    </source>
</evidence>
<dbReference type="PANTHER" id="PTHR34203:SF15">
    <property type="entry name" value="SLL1173 PROTEIN"/>
    <property type="match status" value="1"/>
</dbReference>
<name>A0AB34JL77_PRYPA</name>
<comment type="caution">
    <text evidence="2">The sequence shown here is derived from an EMBL/GenBank/DDBJ whole genome shotgun (WGS) entry which is preliminary data.</text>
</comment>
<dbReference type="InterPro" id="IPR006342">
    <property type="entry name" value="FkbM_mtfrase"/>
</dbReference>
<sequence>MLSLFCAPSCSTSACLDDPLRVLKHMNGCPSGRWQQEVADALPRVHPVLFLNIGSNKGYSLLEFLNLWSPVRVTGKEWRREIMRYAEINRHGFLKYTPCGNCDDCKRPLPSPHQRRHGFVHAFELAPPTRAVLRHLICKTNLTQMVTLHEQAVSNSTKPVYIYKTRAGDERSSIASMDASNCSASHDPCMEMVPAVTVDSFLQSESMKSLPVYHVSIDVEGYEPLVLDGMRDTLRQKRVSLLEFEVSDKGFWAPYKRATRYSERRDLGKIIEGLASMGYTCFWQANDKLVPMSGTCWRSEFEVQRSSGWNHWSNVLCAHELPVLQVLRQFTGLE</sequence>
<dbReference type="Pfam" id="PF05050">
    <property type="entry name" value="Methyltransf_21"/>
    <property type="match status" value="1"/>
</dbReference>
<evidence type="ECO:0000313" key="3">
    <source>
        <dbReference type="Proteomes" id="UP001515480"/>
    </source>
</evidence>
<dbReference type="SUPFAM" id="SSF53335">
    <property type="entry name" value="S-adenosyl-L-methionine-dependent methyltransferases"/>
    <property type="match status" value="1"/>
</dbReference>
<proteinExistence type="predicted"/>
<organism evidence="2 3">
    <name type="scientific">Prymnesium parvum</name>
    <name type="common">Toxic golden alga</name>
    <dbReference type="NCBI Taxonomy" id="97485"/>
    <lineage>
        <taxon>Eukaryota</taxon>
        <taxon>Haptista</taxon>
        <taxon>Haptophyta</taxon>
        <taxon>Prymnesiophyceae</taxon>
        <taxon>Prymnesiales</taxon>
        <taxon>Prymnesiaceae</taxon>
        <taxon>Prymnesium</taxon>
    </lineage>
</organism>
<dbReference type="InterPro" id="IPR029063">
    <property type="entry name" value="SAM-dependent_MTases_sf"/>
</dbReference>
<dbReference type="InterPro" id="IPR052514">
    <property type="entry name" value="SAM-dependent_MTase"/>
</dbReference>
<dbReference type="AlphaFoldDB" id="A0AB34JL77"/>
<gene>
    <name evidence="2" type="ORF">AB1Y20_021327</name>
</gene>
<dbReference type="NCBIfam" id="TIGR01444">
    <property type="entry name" value="fkbM_fam"/>
    <property type="match status" value="1"/>
</dbReference>
<reference evidence="2 3" key="1">
    <citation type="journal article" date="2024" name="Science">
        <title>Giant polyketide synthase enzymes in the biosynthesis of giant marine polyether toxins.</title>
        <authorList>
            <person name="Fallon T.R."/>
            <person name="Shende V.V."/>
            <person name="Wierzbicki I.H."/>
            <person name="Pendleton A.L."/>
            <person name="Watervoot N.F."/>
            <person name="Auber R.P."/>
            <person name="Gonzalez D.J."/>
            <person name="Wisecaver J.H."/>
            <person name="Moore B.S."/>
        </authorList>
    </citation>
    <scope>NUCLEOTIDE SEQUENCE [LARGE SCALE GENOMIC DNA]</scope>
    <source>
        <strain evidence="2 3">12B1</strain>
    </source>
</reference>
<protein>
    <recommendedName>
        <fullName evidence="1">Methyltransferase FkbM domain-containing protein</fullName>
    </recommendedName>
</protein>
<keyword evidence="3" id="KW-1185">Reference proteome</keyword>
<feature type="domain" description="Methyltransferase FkbM" evidence="1">
    <location>
        <begin position="119"/>
        <end position="279"/>
    </location>
</feature>
<accession>A0AB34JL77</accession>
<dbReference type="Proteomes" id="UP001515480">
    <property type="component" value="Unassembled WGS sequence"/>
</dbReference>
<dbReference type="Gene3D" id="3.40.50.150">
    <property type="entry name" value="Vaccinia Virus protein VP39"/>
    <property type="match status" value="1"/>
</dbReference>
<evidence type="ECO:0000313" key="2">
    <source>
        <dbReference type="EMBL" id="KAL1521672.1"/>
    </source>
</evidence>
<dbReference type="EMBL" id="JBGBPQ010000007">
    <property type="protein sequence ID" value="KAL1521672.1"/>
    <property type="molecule type" value="Genomic_DNA"/>
</dbReference>
<dbReference type="PANTHER" id="PTHR34203">
    <property type="entry name" value="METHYLTRANSFERASE, FKBM FAMILY PROTEIN"/>
    <property type="match status" value="1"/>
</dbReference>